<sequence length="122" mass="14334">MDGSVSFNRTWEEYRNGFGDLRTDFWLGLEKLYLMMKFQPHELYIQLEDYKNEKRYAHYSNFSVGNEAQSYELLSLGIYTGNAGNALDYGENMKFSTPDRDNDNDVEHCAESFGLRFLYDTC</sequence>
<dbReference type="InterPro" id="IPR002181">
    <property type="entry name" value="Fibrinogen_a/b/g_C_dom"/>
</dbReference>
<evidence type="ECO:0000259" key="1">
    <source>
        <dbReference type="PROSITE" id="PS51406"/>
    </source>
</evidence>
<dbReference type="OMA" id="MMIRANN"/>
<feature type="domain" description="Fibrinogen C-terminal" evidence="1">
    <location>
        <begin position="1"/>
        <end position="122"/>
    </location>
</feature>
<dbReference type="STRING" id="30019.A0A0M4E697"/>
<dbReference type="InterPro" id="IPR050373">
    <property type="entry name" value="Fibrinogen_C-term_domain"/>
</dbReference>
<evidence type="ECO:0000313" key="3">
    <source>
        <dbReference type="Proteomes" id="UP000494163"/>
    </source>
</evidence>
<proteinExistence type="predicted"/>
<protein>
    <submittedName>
        <fullName evidence="2">Maker540</fullName>
    </submittedName>
</protein>
<dbReference type="SUPFAM" id="SSF56496">
    <property type="entry name" value="Fibrinogen C-terminal domain-like"/>
    <property type="match status" value="1"/>
</dbReference>
<dbReference type="InterPro" id="IPR036056">
    <property type="entry name" value="Fibrinogen-like_C"/>
</dbReference>
<dbReference type="GO" id="GO:0005615">
    <property type="term" value="C:extracellular space"/>
    <property type="evidence" value="ECO:0007669"/>
    <property type="project" value="TreeGrafter"/>
</dbReference>
<dbReference type="PANTHER" id="PTHR19143:SF327">
    <property type="entry name" value="FI21813P1-RELATED"/>
    <property type="match status" value="1"/>
</dbReference>
<gene>
    <name evidence="2" type="ORF">Dbus_chr2Lg1919</name>
</gene>
<dbReference type="Gene3D" id="3.90.215.10">
    <property type="entry name" value="Gamma Fibrinogen, chain A, domain 1"/>
    <property type="match status" value="1"/>
</dbReference>
<accession>A0A0M4E697</accession>
<dbReference type="InterPro" id="IPR014716">
    <property type="entry name" value="Fibrinogen_a/b/g_C_1"/>
</dbReference>
<organism evidence="2 3">
    <name type="scientific">Drosophila busckii</name>
    <name type="common">Fruit fly</name>
    <dbReference type="NCBI Taxonomy" id="30019"/>
    <lineage>
        <taxon>Eukaryota</taxon>
        <taxon>Metazoa</taxon>
        <taxon>Ecdysozoa</taxon>
        <taxon>Arthropoda</taxon>
        <taxon>Hexapoda</taxon>
        <taxon>Insecta</taxon>
        <taxon>Pterygota</taxon>
        <taxon>Neoptera</taxon>
        <taxon>Endopterygota</taxon>
        <taxon>Diptera</taxon>
        <taxon>Brachycera</taxon>
        <taxon>Muscomorpha</taxon>
        <taxon>Ephydroidea</taxon>
        <taxon>Drosophilidae</taxon>
        <taxon>Drosophila</taxon>
    </lineage>
</organism>
<name>A0A0M4E697_DROBS</name>
<dbReference type="Proteomes" id="UP000494163">
    <property type="component" value="Chromosome 2L"/>
</dbReference>
<reference evidence="2 3" key="1">
    <citation type="submission" date="2015-08" db="EMBL/GenBank/DDBJ databases">
        <title>Ancestral chromatin configuration constrains chromatin evolution on differentiating sex chromosomes in Drosophila.</title>
        <authorList>
            <person name="Zhou Q."/>
            <person name="Bachtrog D."/>
        </authorList>
    </citation>
    <scope>NUCLEOTIDE SEQUENCE [LARGE SCALE GENOMIC DNA]</scope>
    <source>
        <tissue evidence="2">Whole larvae</tissue>
    </source>
</reference>
<dbReference type="SMART" id="SM00186">
    <property type="entry name" value="FBG"/>
    <property type="match status" value="1"/>
</dbReference>
<dbReference type="Pfam" id="PF00147">
    <property type="entry name" value="Fibrinogen_C"/>
    <property type="match status" value="1"/>
</dbReference>
<dbReference type="PANTHER" id="PTHR19143">
    <property type="entry name" value="FIBRINOGEN/TENASCIN/ANGIOPOEITIN"/>
    <property type="match status" value="1"/>
</dbReference>
<dbReference type="SMR" id="A0A0M4E697"/>
<dbReference type="AlphaFoldDB" id="A0A0M4E697"/>
<dbReference type="PROSITE" id="PS51406">
    <property type="entry name" value="FIBRINOGEN_C_2"/>
    <property type="match status" value="1"/>
</dbReference>
<keyword evidence="3" id="KW-1185">Reference proteome</keyword>
<evidence type="ECO:0000313" key="2">
    <source>
        <dbReference type="EMBL" id="ALC39834.1"/>
    </source>
</evidence>
<dbReference type="EMBL" id="CP012523">
    <property type="protein sequence ID" value="ALC39834.1"/>
    <property type="molecule type" value="Genomic_DNA"/>
</dbReference>